<evidence type="ECO:0000313" key="5">
    <source>
        <dbReference type="EMBL" id="NDW04652.1"/>
    </source>
</evidence>
<dbReference type="InterPro" id="IPR019887">
    <property type="entry name" value="Tscrpt_reg_AsnC/Lrp_C"/>
</dbReference>
<dbReference type="InterPro" id="IPR036390">
    <property type="entry name" value="WH_DNA-bd_sf"/>
</dbReference>
<organism evidence="5 6">
    <name type="scientific">Jiella pacifica</name>
    <dbReference type="NCBI Taxonomy" id="2696469"/>
    <lineage>
        <taxon>Bacteria</taxon>
        <taxon>Pseudomonadati</taxon>
        <taxon>Pseudomonadota</taxon>
        <taxon>Alphaproteobacteria</taxon>
        <taxon>Hyphomicrobiales</taxon>
        <taxon>Aurantimonadaceae</taxon>
        <taxon>Jiella</taxon>
    </lineage>
</organism>
<dbReference type="InterPro" id="IPR019888">
    <property type="entry name" value="Tscrpt_reg_AsnC-like"/>
</dbReference>
<keyword evidence="6" id="KW-1185">Reference proteome</keyword>
<dbReference type="CDD" id="cd00090">
    <property type="entry name" value="HTH_ARSR"/>
    <property type="match status" value="1"/>
</dbReference>
<dbReference type="InterPro" id="IPR019885">
    <property type="entry name" value="Tscrpt_reg_HTH_AsnC-type_CS"/>
</dbReference>
<keyword evidence="1" id="KW-0805">Transcription regulation</keyword>
<dbReference type="GO" id="GO:0043200">
    <property type="term" value="P:response to amino acid"/>
    <property type="evidence" value="ECO:0007669"/>
    <property type="project" value="TreeGrafter"/>
</dbReference>
<dbReference type="Proteomes" id="UP000469011">
    <property type="component" value="Unassembled WGS sequence"/>
</dbReference>
<dbReference type="PROSITE" id="PS50956">
    <property type="entry name" value="HTH_ASNC_2"/>
    <property type="match status" value="1"/>
</dbReference>
<dbReference type="SUPFAM" id="SSF54909">
    <property type="entry name" value="Dimeric alpha+beta barrel"/>
    <property type="match status" value="1"/>
</dbReference>
<keyword evidence="3" id="KW-0804">Transcription</keyword>
<dbReference type="InterPro" id="IPR000485">
    <property type="entry name" value="AsnC-type_HTH_dom"/>
</dbReference>
<dbReference type="AlphaFoldDB" id="A0A6N9T226"/>
<dbReference type="InterPro" id="IPR036388">
    <property type="entry name" value="WH-like_DNA-bd_sf"/>
</dbReference>
<dbReference type="RefSeq" id="WP_163462903.1">
    <property type="nucleotide sequence ID" value="NZ_JAAAMG010000006.1"/>
</dbReference>
<comment type="caution">
    <text evidence="5">The sequence shown here is derived from an EMBL/GenBank/DDBJ whole genome shotgun (WGS) entry which is preliminary data.</text>
</comment>
<dbReference type="PRINTS" id="PR00033">
    <property type="entry name" value="HTHASNC"/>
</dbReference>
<dbReference type="InterPro" id="IPR011008">
    <property type="entry name" value="Dimeric_a/b-barrel"/>
</dbReference>
<proteinExistence type="predicted"/>
<name>A0A6N9T226_9HYPH</name>
<gene>
    <name evidence="5" type="ORF">GTK09_09450</name>
</gene>
<dbReference type="PANTHER" id="PTHR30154:SF17">
    <property type="entry name" value="DNA-BINDING TRANSCRIPTIONAL ACTIVATOR DECR"/>
    <property type="match status" value="1"/>
</dbReference>
<protein>
    <submittedName>
        <fullName evidence="5">Winged helix-turn-helix transcriptional regulator</fullName>
    </submittedName>
</protein>
<keyword evidence="2" id="KW-0238">DNA-binding</keyword>
<evidence type="ECO:0000256" key="1">
    <source>
        <dbReference type="ARBA" id="ARBA00023015"/>
    </source>
</evidence>
<dbReference type="GO" id="GO:0005829">
    <property type="term" value="C:cytosol"/>
    <property type="evidence" value="ECO:0007669"/>
    <property type="project" value="TreeGrafter"/>
</dbReference>
<evidence type="ECO:0000259" key="4">
    <source>
        <dbReference type="PROSITE" id="PS50956"/>
    </source>
</evidence>
<dbReference type="Gene3D" id="3.30.70.920">
    <property type="match status" value="1"/>
</dbReference>
<evidence type="ECO:0000256" key="2">
    <source>
        <dbReference type="ARBA" id="ARBA00023125"/>
    </source>
</evidence>
<evidence type="ECO:0000256" key="3">
    <source>
        <dbReference type="ARBA" id="ARBA00023163"/>
    </source>
</evidence>
<dbReference type="EMBL" id="JAAAMG010000006">
    <property type="protein sequence ID" value="NDW04652.1"/>
    <property type="molecule type" value="Genomic_DNA"/>
</dbReference>
<dbReference type="PROSITE" id="PS00519">
    <property type="entry name" value="HTH_ASNC_1"/>
    <property type="match status" value="1"/>
</dbReference>
<dbReference type="Pfam" id="PF13412">
    <property type="entry name" value="HTH_24"/>
    <property type="match status" value="1"/>
</dbReference>
<dbReference type="PANTHER" id="PTHR30154">
    <property type="entry name" value="LEUCINE-RESPONSIVE REGULATORY PROTEIN"/>
    <property type="match status" value="1"/>
</dbReference>
<dbReference type="GO" id="GO:0043565">
    <property type="term" value="F:sequence-specific DNA binding"/>
    <property type="evidence" value="ECO:0007669"/>
    <property type="project" value="InterPro"/>
</dbReference>
<dbReference type="Pfam" id="PF01037">
    <property type="entry name" value="AsnC_trans_reg"/>
    <property type="match status" value="1"/>
</dbReference>
<dbReference type="GO" id="GO:0006355">
    <property type="term" value="P:regulation of DNA-templated transcription"/>
    <property type="evidence" value="ECO:0007669"/>
    <property type="project" value="UniProtKB-ARBA"/>
</dbReference>
<feature type="domain" description="HTH asnC-type" evidence="4">
    <location>
        <begin position="1"/>
        <end position="62"/>
    </location>
</feature>
<evidence type="ECO:0000313" key="6">
    <source>
        <dbReference type="Proteomes" id="UP000469011"/>
    </source>
</evidence>
<dbReference type="SUPFAM" id="SSF46785">
    <property type="entry name" value="Winged helix' DNA-binding domain"/>
    <property type="match status" value="1"/>
</dbReference>
<dbReference type="InterPro" id="IPR011991">
    <property type="entry name" value="ArsR-like_HTH"/>
</dbReference>
<reference evidence="5 6" key="1">
    <citation type="submission" date="2020-01" db="EMBL/GenBank/DDBJ databases">
        <title>Jiella pacifica sp. nov.</title>
        <authorList>
            <person name="Xue Z."/>
            <person name="Zhu S."/>
            <person name="Chen J."/>
            <person name="Yang J."/>
        </authorList>
    </citation>
    <scope>NUCLEOTIDE SEQUENCE [LARGE SCALE GENOMIC DNA]</scope>
    <source>
        <strain evidence="5 6">40Bstr34</strain>
    </source>
</reference>
<accession>A0A6N9T226</accession>
<dbReference type="Gene3D" id="1.10.10.10">
    <property type="entry name" value="Winged helix-like DNA-binding domain superfamily/Winged helix DNA-binding domain"/>
    <property type="match status" value="1"/>
</dbReference>
<sequence length="161" mass="18756">MDRLDKKILRLLQEDATLAVADVAKRVGLSTTPCWRRIQRLEEEGVIKRRVALLDPQKVNVRVTVFVAIRTNSHSTEWLKRFSEVVGEFPEVIEFYRMSGDVDYLLRVVVPDIAAYDAFYKKMIEKIEIRDVSSSFAMEQIKYTTQLPLDYMVLDKEPRGE</sequence>
<dbReference type="SMART" id="SM00344">
    <property type="entry name" value="HTH_ASNC"/>
    <property type="match status" value="1"/>
</dbReference>